<keyword evidence="1" id="KW-0560">Oxidoreductase</keyword>
<sequence>MVSLSSVSASNSLISKVIPAGLVAVFFGGTSGIGEITVKTLAKYARSPRIYIVGRSQDAADRILAECKAINPDGEFIFMKADVSLIRNVDQLSNEIKAKEKFLNLLFLTAGVANIDRAQTSELLHLLAALNYYCRVRFIQNLLPLVQQAPGLRRVVTVGGGGHEGNLDPDDFQALRVPVPDLREYLTTLVTLGLENVARDAPEVSIVHNYPGTVKTPLLDSMPDEVLRTLTFLPLEECGERQVFMATSAKYPPVSGQNAGIPLVDGVNVAIGTTGDEGRGVYSVGVDCESASPTVREKLAGLRNRGILGEVWRHTQGEFNRIMEDDSQA</sequence>
<dbReference type="SUPFAM" id="SSF51735">
    <property type="entry name" value="NAD(P)-binding Rossmann-fold domains"/>
    <property type="match status" value="1"/>
</dbReference>
<organism evidence="2">
    <name type="scientific">Bionectria ochroleuca</name>
    <name type="common">Gliocladium roseum</name>
    <dbReference type="NCBI Taxonomy" id="29856"/>
    <lineage>
        <taxon>Eukaryota</taxon>
        <taxon>Fungi</taxon>
        <taxon>Dikarya</taxon>
        <taxon>Ascomycota</taxon>
        <taxon>Pezizomycotina</taxon>
        <taxon>Sordariomycetes</taxon>
        <taxon>Hypocreomycetidae</taxon>
        <taxon>Hypocreales</taxon>
        <taxon>Bionectriaceae</taxon>
        <taxon>Clonostachys</taxon>
    </lineage>
</organism>
<evidence type="ECO:0000256" key="1">
    <source>
        <dbReference type="ARBA" id="ARBA00023002"/>
    </source>
</evidence>
<evidence type="ECO:0000313" key="2">
    <source>
        <dbReference type="EMBL" id="CEO57314.1"/>
    </source>
</evidence>
<dbReference type="EMBL" id="CDPU01000095">
    <property type="protein sequence ID" value="CEO57314.1"/>
    <property type="molecule type" value="Genomic_DNA"/>
</dbReference>
<gene>
    <name evidence="2" type="ORF">BN869_000013372_1</name>
</gene>
<dbReference type="Gene3D" id="3.40.50.720">
    <property type="entry name" value="NAD(P)-binding Rossmann-like Domain"/>
    <property type="match status" value="1"/>
</dbReference>
<protein>
    <recommendedName>
        <fullName evidence="3">Ketoreductase (KR) domain-containing protein</fullName>
    </recommendedName>
</protein>
<dbReference type="InterPro" id="IPR036291">
    <property type="entry name" value="NAD(P)-bd_dom_sf"/>
</dbReference>
<evidence type="ECO:0008006" key="3">
    <source>
        <dbReference type="Google" id="ProtNLM"/>
    </source>
</evidence>
<dbReference type="AlphaFoldDB" id="A0A0B7KJL1"/>
<dbReference type="InterPro" id="IPR002347">
    <property type="entry name" value="SDR_fam"/>
</dbReference>
<reference evidence="2" key="1">
    <citation type="submission" date="2015-01" db="EMBL/GenBank/DDBJ databases">
        <authorList>
            <person name="Durling Mikael"/>
        </authorList>
    </citation>
    <scope>NUCLEOTIDE SEQUENCE</scope>
</reference>
<accession>A0A0B7KJL1</accession>
<dbReference type="PANTHER" id="PTHR47534:SF3">
    <property type="entry name" value="ALCOHOL DEHYDROGENASE-LIKE C-TERMINAL DOMAIN-CONTAINING PROTEIN"/>
    <property type="match status" value="1"/>
</dbReference>
<dbReference type="GO" id="GO:0016491">
    <property type="term" value="F:oxidoreductase activity"/>
    <property type="evidence" value="ECO:0007669"/>
    <property type="project" value="UniProtKB-KW"/>
</dbReference>
<dbReference type="Pfam" id="PF00106">
    <property type="entry name" value="adh_short"/>
    <property type="match status" value="1"/>
</dbReference>
<dbReference type="InterPro" id="IPR052228">
    <property type="entry name" value="Sec_Metab_Biosynth_Oxidored"/>
</dbReference>
<proteinExistence type="predicted"/>
<dbReference type="PANTHER" id="PTHR47534">
    <property type="entry name" value="YALI0E05731P"/>
    <property type="match status" value="1"/>
</dbReference>
<name>A0A0B7KJL1_BIOOC</name>